<reference evidence="2" key="1">
    <citation type="journal article" date="2006" name="Nature">
        <title>Deciphering the evolution and metabolism of an anammox bacterium from a community genome.</title>
        <authorList>
            <person name="Strous M."/>
            <person name="Pelletier E."/>
            <person name="Mangenot S."/>
            <person name="Rattei T."/>
            <person name="Lehner A."/>
            <person name="Taylor M.W."/>
            <person name="Horn M."/>
            <person name="Daims H."/>
            <person name="Bartol-Mavel D."/>
            <person name="Wincker P."/>
            <person name="Barbe V."/>
            <person name="Fonknechten N."/>
            <person name="Vallenet D."/>
            <person name="Segurens B."/>
            <person name="Schenowitz-Truong C."/>
            <person name="Medigue C."/>
            <person name="Collingro A."/>
            <person name="Snel B."/>
            <person name="Dutilh B.E."/>
            <person name="OpDenCamp H.J.M."/>
            <person name="vanDerDrift C."/>
            <person name="Cirpus I."/>
            <person name="vanDePas-Schoonen K.T."/>
            <person name="Harhangi H.R."/>
            <person name="vanNiftrik L."/>
            <person name="Schmid M."/>
            <person name="Keltjens J."/>
            <person name="vanDeVossenberg J."/>
            <person name="Kartal B."/>
            <person name="Meier H."/>
            <person name="Frishman D."/>
            <person name="Huynen M.A."/>
            <person name="Mewes H."/>
            <person name="Weissenbach J."/>
            <person name="Jetten M.S.M."/>
            <person name="Wagner M."/>
            <person name="LePaslier D."/>
        </authorList>
    </citation>
    <scope>NUCLEOTIDE SEQUENCE</scope>
</reference>
<evidence type="ECO:0000313" key="4">
    <source>
        <dbReference type="EMBL" id="SOH04668.1"/>
    </source>
</evidence>
<organism evidence="2">
    <name type="scientific">Kuenenia stuttgartiensis</name>
    <dbReference type="NCBI Taxonomy" id="174633"/>
    <lineage>
        <taxon>Bacteria</taxon>
        <taxon>Pseudomonadati</taxon>
        <taxon>Planctomycetota</taxon>
        <taxon>Candidatus Brocadiia</taxon>
        <taxon>Candidatus Brocadiales</taxon>
        <taxon>Candidatus Brocadiaceae</taxon>
        <taxon>Candidatus Kuenenia</taxon>
    </lineage>
</organism>
<evidence type="ECO:0000256" key="1">
    <source>
        <dbReference type="SAM" id="Phobius"/>
    </source>
</evidence>
<name>Q1PVF1_KUEST</name>
<accession>Q1PVF1</accession>
<reference evidence="3 6" key="5">
    <citation type="submission" date="2020-02" db="EMBL/GenBank/DDBJ databases">
        <title>Newly sequenced genome of strain CSTR1 showed variability in Candidatus Kuenenia stuttgartiensis genomes.</title>
        <authorList>
            <person name="Ding C."/>
            <person name="Adrian L."/>
        </authorList>
    </citation>
    <scope>NUCLEOTIDE SEQUENCE [LARGE SCALE GENOMIC DNA]</scope>
    <source>
        <strain evidence="3 6">CSTR1</strain>
    </source>
</reference>
<keyword evidence="1" id="KW-1133">Transmembrane helix</keyword>
<proteinExistence type="predicted"/>
<protein>
    <submittedName>
        <fullName evidence="2">Uncharacterized protein</fullName>
    </submittedName>
</protein>
<dbReference type="Proteomes" id="UP000221734">
    <property type="component" value="Chromosome Kuenenia_stuttgartiensis_MBR1"/>
</dbReference>
<dbReference type="EMBL" id="CP049055">
    <property type="protein sequence ID" value="QII14317.1"/>
    <property type="molecule type" value="Genomic_DNA"/>
</dbReference>
<reference evidence="4" key="4">
    <citation type="submission" date="2017-10" db="EMBL/GenBank/DDBJ databases">
        <authorList>
            <person name="Banno H."/>
            <person name="Chua N.-H."/>
        </authorList>
    </citation>
    <scope>NUCLEOTIDE SEQUENCE [LARGE SCALE GENOMIC DNA]</scope>
    <source>
        <strain evidence="4">Kuenenia_mbr1_ru-nijmegen</strain>
    </source>
</reference>
<keyword evidence="1" id="KW-0812">Transmembrane</keyword>
<evidence type="ECO:0000313" key="3">
    <source>
        <dbReference type="EMBL" id="QII14317.1"/>
    </source>
</evidence>
<evidence type="ECO:0000313" key="2">
    <source>
        <dbReference type="EMBL" id="CAJ71212.1"/>
    </source>
</evidence>
<dbReference type="EMBL" id="LT934425">
    <property type="protein sequence ID" value="SOH04668.1"/>
    <property type="molecule type" value="Genomic_DNA"/>
</dbReference>
<dbReference type="KEGG" id="kst:KSMBR1_2171"/>
<reference evidence="2" key="2">
    <citation type="submission" date="2006-01" db="EMBL/GenBank/DDBJ databases">
        <authorList>
            <person name="Genoscope"/>
        </authorList>
    </citation>
    <scope>NUCLEOTIDE SEQUENCE</scope>
</reference>
<dbReference type="EMBL" id="CT573073">
    <property type="protein sequence ID" value="CAJ71212.1"/>
    <property type="molecule type" value="Genomic_DNA"/>
</dbReference>
<feature type="transmembrane region" description="Helical" evidence="1">
    <location>
        <begin position="31"/>
        <end position="56"/>
    </location>
</feature>
<evidence type="ECO:0000313" key="5">
    <source>
        <dbReference type="Proteomes" id="UP000221734"/>
    </source>
</evidence>
<sequence length="124" mass="14384">MIKCEFRHTILFFPCIDKLLKKRGFSMMFNILFKSTWLIICIHSFLKIGVLCWLQFQLHIVVIGLHPLMGSLSRPNIPYHGATGDNKIPPYLLFDKRLSFVIIPADYKIYSLLHASVKHLLGEL</sequence>
<dbReference type="AlphaFoldDB" id="Q1PVF1"/>
<gene>
    <name evidence="3" type="ORF">KsCSTR_49400</name>
    <name evidence="4" type="ORF">KSMBR1_2171</name>
    <name evidence="2" type="ORF">kustc0467</name>
</gene>
<keyword evidence="1" id="KW-0472">Membrane</keyword>
<evidence type="ECO:0000313" key="6">
    <source>
        <dbReference type="Proteomes" id="UP000501926"/>
    </source>
</evidence>
<dbReference type="Proteomes" id="UP000501926">
    <property type="component" value="Chromosome"/>
</dbReference>
<reference evidence="5" key="3">
    <citation type="submission" date="2017-10" db="EMBL/GenBank/DDBJ databases">
        <authorList>
            <person name="Frank J."/>
        </authorList>
    </citation>
    <scope>NUCLEOTIDE SEQUENCE [LARGE SCALE GENOMIC DNA]</scope>
</reference>
<keyword evidence="5" id="KW-1185">Reference proteome</keyword>